<keyword evidence="5 8" id="KW-0547">Nucleotide-binding</keyword>
<proteinExistence type="inferred from homology"/>
<dbReference type="InterPro" id="IPR041739">
    <property type="entry name" value="G5K_ProB"/>
</dbReference>
<dbReference type="SUPFAM" id="SSF53633">
    <property type="entry name" value="Carbamate kinase-like"/>
    <property type="match status" value="1"/>
</dbReference>
<dbReference type="UniPathway" id="UPA00098">
    <property type="reaction ID" value="UER00359"/>
</dbReference>
<comment type="catalytic activity">
    <reaction evidence="8">
        <text>L-glutamate + ATP = L-glutamyl 5-phosphate + ADP</text>
        <dbReference type="Rhea" id="RHEA:14877"/>
        <dbReference type="ChEBI" id="CHEBI:29985"/>
        <dbReference type="ChEBI" id="CHEBI:30616"/>
        <dbReference type="ChEBI" id="CHEBI:58274"/>
        <dbReference type="ChEBI" id="CHEBI:456216"/>
        <dbReference type="EC" id="2.7.2.11"/>
    </reaction>
</comment>
<comment type="similarity">
    <text evidence="8">Belongs to the glutamate 5-kinase family.</text>
</comment>
<feature type="domain" description="PUA" evidence="9">
    <location>
        <begin position="276"/>
        <end position="349"/>
    </location>
</feature>
<dbReference type="RefSeq" id="WP_056986945.1">
    <property type="nucleotide sequence ID" value="NZ_AZFH01000202.1"/>
</dbReference>
<dbReference type="CDD" id="cd21157">
    <property type="entry name" value="PUA_G5K"/>
    <property type="match status" value="1"/>
</dbReference>
<dbReference type="InterPro" id="IPR001048">
    <property type="entry name" value="Asp/Glu/Uridylate_kinase"/>
</dbReference>
<dbReference type="GO" id="GO:0005829">
    <property type="term" value="C:cytosol"/>
    <property type="evidence" value="ECO:0007669"/>
    <property type="project" value="TreeGrafter"/>
</dbReference>
<accession>A0A0R1TCL5</accession>
<protein>
    <recommendedName>
        <fullName evidence="8">Glutamate 5-kinase</fullName>
        <ecNumber evidence="8">2.7.2.11</ecNumber>
    </recommendedName>
    <alternativeName>
        <fullName evidence="8">Gamma-glutamyl kinase</fullName>
        <shortName evidence="8">GK</shortName>
    </alternativeName>
</protein>
<dbReference type="GO" id="GO:0004349">
    <property type="term" value="F:glutamate 5-kinase activity"/>
    <property type="evidence" value="ECO:0007669"/>
    <property type="project" value="UniProtKB-UniRule"/>
</dbReference>
<dbReference type="PROSITE" id="PS50890">
    <property type="entry name" value="PUA"/>
    <property type="match status" value="1"/>
</dbReference>
<dbReference type="Pfam" id="PF00696">
    <property type="entry name" value="AA_kinase"/>
    <property type="match status" value="1"/>
</dbReference>
<dbReference type="EMBL" id="AZFH01000202">
    <property type="protein sequence ID" value="KRL76213.1"/>
    <property type="molecule type" value="Genomic_DNA"/>
</dbReference>
<comment type="caution">
    <text evidence="10">The sequence shown here is derived from an EMBL/GenBank/DDBJ whole genome shotgun (WGS) entry which is preliminary data.</text>
</comment>
<evidence type="ECO:0000256" key="1">
    <source>
        <dbReference type="ARBA" id="ARBA00022490"/>
    </source>
</evidence>
<dbReference type="InterPro" id="IPR011529">
    <property type="entry name" value="Glu_5kinase"/>
</dbReference>
<evidence type="ECO:0000256" key="6">
    <source>
        <dbReference type="ARBA" id="ARBA00022777"/>
    </source>
</evidence>
<dbReference type="GO" id="GO:0005524">
    <property type="term" value="F:ATP binding"/>
    <property type="evidence" value="ECO:0007669"/>
    <property type="project" value="UniProtKB-KW"/>
</dbReference>
<keyword evidence="6 8" id="KW-0418">Kinase</keyword>
<dbReference type="FunFam" id="3.40.1160.10:FF:000018">
    <property type="entry name" value="Glutamate 5-kinase"/>
    <property type="match status" value="1"/>
</dbReference>
<feature type="binding site" evidence="8">
    <location>
        <begin position="168"/>
        <end position="169"/>
    </location>
    <ligand>
        <name>ATP</name>
        <dbReference type="ChEBI" id="CHEBI:30616"/>
    </ligand>
</feature>
<dbReference type="HAMAP" id="MF_00456">
    <property type="entry name" value="ProB"/>
    <property type="match status" value="1"/>
</dbReference>
<dbReference type="PIRSF" id="PIRSF000729">
    <property type="entry name" value="GK"/>
    <property type="match status" value="1"/>
</dbReference>
<dbReference type="GO" id="GO:0055129">
    <property type="term" value="P:L-proline biosynthetic process"/>
    <property type="evidence" value="ECO:0007669"/>
    <property type="project" value="UniProtKB-UniRule"/>
</dbReference>
<dbReference type="SUPFAM" id="SSF88697">
    <property type="entry name" value="PUA domain-like"/>
    <property type="match status" value="1"/>
</dbReference>
<keyword evidence="4 8" id="KW-0808">Transferase</keyword>
<evidence type="ECO:0000256" key="2">
    <source>
        <dbReference type="ARBA" id="ARBA00022605"/>
    </source>
</evidence>
<dbReference type="InterPro" id="IPR005715">
    <property type="entry name" value="Glu_5kinase/COase_Synthase"/>
</dbReference>
<dbReference type="PATRIC" id="fig|1423740.3.peg.2090"/>
<feature type="binding site" evidence="8">
    <location>
        <position position="136"/>
    </location>
    <ligand>
        <name>substrate</name>
    </ligand>
</feature>
<dbReference type="Proteomes" id="UP000051048">
    <property type="component" value="Unassembled WGS sequence"/>
</dbReference>
<dbReference type="PANTHER" id="PTHR43654:SF1">
    <property type="entry name" value="ISOPENTENYL PHOSPHATE KINASE"/>
    <property type="match status" value="1"/>
</dbReference>
<dbReference type="NCBIfam" id="TIGR01027">
    <property type="entry name" value="proB"/>
    <property type="match status" value="1"/>
</dbReference>
<keyword evidence="2 8" id="KW-0028">Amino-acid biosynthesis</keyword>
<comment type="subcellular location">
    <subcellularLocation>
        <location evidence="8">Cytoplasm</location>
    </subcellularLocation>
</comment>
<dbReference type="STRING" id="1423740.FC36_GL001925"/>
<keyword evidence="3 8" id="KW-0641">Proline biosynthesis</keyword>
<dbReference type="Pfam" id="PF01472">
    <property type="entry name" value="PUA"/>
    <property type="match status" value="1"/>
</dbReference>
<sequence>MKDKLIVFKIGTSSLTNHMGDLDAEKLAQITSQLAQLHHQGYQLVLVTSGSIAAGFRRLGFDKRPKHIADKQASAAVGQGLLIEHYTTNLMQDGIVSAQVLLTQDDFKDPRRYNNAAQALQVLLKRRAIPIINENDTIAVDEIKVGDNDTLSAQVAGLLKADLLVLLTDVAGLYTANPRKDPQAQAIAKVDNITPELFQIASGAGTANGTGGMVTKIQAARLATMAGVPVFITSSQLKNSLPKAVKQEIQGTYFTAQTKAFNQKKQWLAFYAPSQADIFVDAGAEKAMVAKGHSLLLSGISEFSGNFQRNDIVSVYSQTSGKLIGKGRARFSRLVVEELLQFKHPEGTFIHRDDWVTLL</sequence>
<dbReference type="GO" id="GO:0003723">
    <property type="term" value="F:RNA binding"/>
    <property type="evidence" value="ECO:0007669"/>
    <property type="project" value="InterPro"/>
</dbReference>
<dbReference type="PRINTS" id="PR00474">
    <property type="entry name" value="GLU5KINASE"/>
</dbReference>
<evidence type="ECO:0000256" key="4">
    <source>
        <dbReference type="ARBA" id="ARBA00022679"/>
    </source>
</evidence>
<dbReference type="InterPro" id="IPR002478">
    <property type="entry name" value="PUA"/>
</dbReference>
<dbReference type="PANTHER" id="PTHR43654">
    <property type="entry name" value="GLUTAMATE 5-KINASE"/>
    <property type="match status" value="1"/>
</dbReference>
<evidence type="ECO:0000256" key="5">
    <source>
        <dbReference type="ARBA" id="ARBA00022741"/>
    </source>
</evidence>
<feature type="binding site" evidence="8">
    <location>
        <position position="49"/>
    </location>
    <ligand>
        <name>substrate</name>
    </ligand>
</feature>
<dbReference type="InterPro" id="IPR015947">
    <property type="entry name" value="PUA-like_sf"/>
</dbReference>
<dbReference type="OrthoDB" id="9804434at2"/>
<evidence type="ECO:0000256" key="8">
    <source>
        <dbReference type="HAMAP-Rule" id="MF_00456"/>
    </source>
</evidence>
<name>A0A0R1TCL5_9LACO</name>
<feature type="binding site" evidence="8">
    <location>
        <position position="9"/>
    </location>
    <ligand>
        <name>ATP</name>
        <dbReference type="ChEBI" id="CHEBI:30616"/>
    </ligand>
</feature>
<evidence type="ECO:0000256" key="7">
    <source>
        <dbReference type="ARBA" id="ARBA00022840"/>
    </source>
</evidence>
<comment type="pathway">
    <text evidence="8">Amino-acid biosynthesis; L-proline biosynthesis; L-glutamate 5-semialdehyde from L-glutamate: step 1/2.</text>
</comment>
<keyword evidence="7 8" id="KW-0067">ATP-binding</keyword>
<comment type="function">
    <text evidence="8">Catalyzes the transfer of a phosphate group to glutamate to form L-glutamate 5-phosphate.</text>
</comment>
<keyword evidence="1 8" id="KW-0963">Cytoplasm</keyword>
<dbReference type="InterPro" id="IPR019797">
    <property type="entry name" value="Glutamate_5-kinase_CS"/>
</dbReference>
<dbReference type="InterPro" id="IPR036974">
    <property type="entry name" value="PUA_sf"/>
</dbReference>
<feature type="binding site" evidence="8">
    <location>
        <position position="148"/>
    </location>
    <ligand>
        <name>substrate</name>
    </ligand>
</feature>
<evidence type="ECO:0000259" key="9">
    <source>
        <dbReference type="SMART" id="SM00359"/>
    </source>
</evidence>
<dbReference type="Gene3D" id="2.30.130.10">
    <property type="entry name" value="PUA domain"/>
    <property type="match status" value="1"/>
</dbReference>
<gene>
    <name evidence="8" type="primary">proB</name>
    <name evidence="10" type="ORF">FC36_GL001925</name>
</gene>
<dbReference type="InterPro" id="IPR001057">
    <property type="entry name" value="Glu/AcGlu_kinase"/>
</dbReference>
<evidence type="ECO:0000313" key="10">
    <source>
        <dbReference type="EMBL" id="KRL76213.1"/>
    </source>
</evidence>
<evidence type="ECO:0000313" key="11">
    <source>
        <dbReference type="Proteomes" id="UP000051048"/>
    </source>
</evidence>
<evidence type="ECO:0000256" key="3">
    <source>
        <dbReference type="ARBA" id="ARBA00022650"/>
    </source>
</evidence>
<dbReference type="SMART" id="SM00359">
    <property type="entry name" value="PUA"/>
    <property type="match status" value="1"/>
</dbReference>
<dbReference type="Gene3D" id="3.40.1160.10">
    <property type="entry name" value="Acetylglutamate kinase-like"/>
    <property type="match status" value="1"/>
</dbReference>
<dbReference type="EC" id="2.7.2.11" evidence="8"/>
<dbReference type="InterPro" id="IPR036393">
    <property type="entry name" value="AceGlu_kinase-like_sf"/>
</dbReference>
<reference evidence="10 11" key="1">
    <citation type="journal article" date="2015" name="Genome Announc.">
        <title>Expanding the biotechnology potential of lactobacilli through comparative genomics of 213 strains and associated genera.</title>
        <authorList>
            <person name="Sun Z."/>
            <person name="Harris H.M."/>
            <person name="McCann A."/>
            <person name="Guo C."/>
            <person name="Argimon S."/>
            <person name="Zhang W."/>
            <person name="Yang X."/>
            <person name="Jeffery I.B."/>
            <person name="Cooney J.C."/>
            <person name="Kagawa T.F."/>
            <person name="Liu W."/>
            <person name="Song Y."/>
            <person name="Salvetti E."/>
            <person name="Wrobel A."/>
            <person name="Rasinkangas P."/>
            <person name="Parkhill J."/>
            <person name="Rea M.C."/>
            <person name="O'Sullivan O."/>
            <person name="Ritari J."/>
            <person name="Douillard F.P."/>
            <person name="Paul Ross R."/>
            <person name="Yang R."/>
            <person name="Briner A.E."/>
            <person name="Felis G.E."/>
            <person name="de Vos W.M."/>
            <person name="Barrangou R."/>
            <person name="Klaenhammer T.R."/>
            <person name="Caufield P.W."/>
            <person name="Cui Y."/>
            <person name="Zhang H."/>
            <person name="O'Toole P.W."/>
        </authorList>
    </citation>
    <scope>NUCLEOTIDE SEQUENCE [LARGE SCALE GENOMIC DNA]</scope>
    <source>
        <strain evidence="10 11">DSM 15833</strain>
    </source>
</reference>
<feature type="binding site" evidence="8">
    <location>
        <begin position="210"/>
        <end position="216"/>
    </location>
    <ligand>
        <name>ATP</name>
        <dbReference type="ChEBI" id="CHEBI:30616"/>
    </ligand>
</feature>
<dbReference type="AlphaFoldDB" id="A0A0R1TCL5"/>
<dbReference type="PROSITE" id="PS00902">
    <property type="entry name" value="GLUTAMATE_5_KINASE"/>
    <property type="match status" value="1"/>
</dbReference>
<dbReference type="CDD" id="cd04242">
    <property type="entry name" value="AAK_G5K_ProB"/>
    <property type="match status" value="1"/>
</dbReference>
<organism evidence="10 11">
    <name type="scientific">Ligilactobacillus equi DSM 15833 = JCM 10991</name>
    <dbReference type="NCBI Taxonomy" id="1423740"/>
    <lineage>
        <taxon>Bacteria</taxon>
        <taxon>Bacillati</taxon>
        <taxon>Bacillota</taxon>
        <taxon>Bacilli</taxon>
        <taxon>Lactobacillales</taxon>
        <taxon>Lactobacillaceae</taxon>
        <taxon>Ligilactobacillus</taxon>
    </lineage>
</organism>